<dbReference type="Pfam" id="PF04257">
    <property type="entry name" value="Exonuc_V_gamma"/>
    <property type="match status" value="1"/>
</dbReference>
<dbReference type="InterPro" id="IPR027417">
    <property type="entry name" value="P-loop_NTPase"/>
</dbReference>
<evidence type="ECO:0000313" key="11">
    <source>
        <dbReference type="EMBL" id="AZQ93692.1"/>
    </source>
</evidence>
<feature type="domain" description="RecC C-terminal" evidence="10">
    <location>
        <begin position="1029"/>
        <end position="1304"/>
    </location>
</feature>
<evidence type="ECO:0000259" key="10">
    <source>
        <dbReference type="Pfam" id="PF17946"/>
    </source>
</evidence>
<protein>
    <submittedName>
        <fullName evidence="11">Exodeoxyribonuclease V, gamma subunit</fullName>
    </submittedName>
</protein>
<dbReference type="GO" id="GO:0005524">
    <property type="term" value="F:ATP binding"/>
    <property type="evidence" value="ECO:0007669"/>
    <property type="project" value="UniProtKB-KW"/>
</dbReference>
<dbReference type="GO" id="GO:0003677">
    <property type="term" value="F:DNA binding"/>
    <property type="evidence" value="ECO:0007669"/>
    <property type="project" value="UniProtKB-KW"/>
</dbReference>
<organism evidence="11 12">
    <name type="scientific">Moraxella catarrhalis</name>
    <name type="common">Branhamella catarrhalis</name>
    <dbReference type="NCBI Taxonomy" id="480"/>
    <lineage>
        <taxon>Bacteria</taxon>
        <taxon>Pseudomonadati</taxon>
        <taxon>Pseudomonadota</taxon>
        <taxon>Gammaproteobacteria</taxon>
        <taxon>Moraxellales</taxon>
        <taxon>Moraxellaceae</taxon>
        <taxon>Moraxella</taxon>
    </lineage>
</organism>
<keyword evidence="1" id="KW-0540">Nuclease</keyword>
<keyword evidence="4" id="KW-0378">Hydrolase</keyword>
<keyword evidence="6" id="KW-0269">Exonuclease</keyword>
<dbReference type="InterPro" id="IPR041500">
    <property type="entry name" value="RecC_C"/>
</dbReference>
<evidence type="ECO:0000256" key="5">
    <source>
        <dbReference type="ARBA" id="ARBA00022806"/>
    </source>
</evidence>
<reference evidence="11 12" key="1">
    <citation type="submission" date="2018-12" db="EMBL/GenBank/DDBJ databases">
        <title>Persistence of Moraxella catarrhalis in Chronic Obstructive Pulmonary Disease and Regulation of the Hag/MID Adhesin.</title>
        <authorList>
            <person name="Murphy T."/>
            <person name="Zhao X."/>
            <person name="Vyas G."/>
            <person name="Aluvathingal J."/>
            <person name="Nadendla S."/>
            <person name="Tallon L."/>
            <person name="Tettelin H."/>
        </authorList>
    </citation>
    <scope>NUCLEOTIDE SEQUENCE [LARGE SCALE GENOMIC DNA]</scope>
    <source>
        <strain evidence="11 12">46P58B1</strain>
    </source>
</reference>
<dbReference type="EMBL" id="CP034662">
    <property type="protein sequence ID" value="AZQ93692.1"/>
    <property type="molecule type" value="Genomic_DNA"/>
</dbReference>
<evidence type="ECO:0000256" key="4">
    <source>
        <dbReference type="ARBA" id="ARBA00022801"/>
    </source>
</evidence>
<gene>
    <name evidence="11" type="ORF">EJK53_1015</name>
</gene>
<dbReference type="Gene3D" id="3.40.50.300">
    <property type="entry name" value="P-loop containing nucleotide triphosphate hydrolases"/>
    <property type="match status" value="2"/>
</dbReference>
<keyword evidence="5" id="KW-0347">Helicase</keyword>
<evidence type="ECO:0000256" key="8">
    <source>
        <dbReference type="ARBA" id="ARBA00023125"/>
    </source>
</evidence>
<keyword evidence="2" id="KW-0547">Nucleotide-binding</keyword>
<dbReference type="GO" id="GO:0004527">
    <property type="term" value="F:exonuclease activity"/>
    <property type="evidence" value="ECO:0007669"/>
    <property type="project" value="UniProtKB-KW"/>
</dbReference>
<evidence type="ECO:0000313" key="12">
    <source>
        <dbReference type="Proteomes" id="UP000280228"/>
    </source>
</evidence>
<dbReference type="Gene3D" id="3.40.50.10930">
    <property type="match status" value="2"/>
</dbReference>
<dbReference type="PANTHER" id="PTHR30591:SF1">
    <property type="entry name" value="RECBCD ENZYME SUBUNIT RECC"/>
    <property type="match status" value="1"/>
</dbReference>
<dbReference type="GO" id="GO:0006310">
    <property type="term" value="P:DNA recombination"/>
    <property type="evidence" value="ECO:0007669"/>
    <property type="project" value="TreeGrafter"/>
</dbReference>
<keyword evidence="3" id="KW-0227">DNA damage</keyword>
<name>A0A3A9M370_MORCA</name>
<dbReference type="GO" id="GO:0006281">
    <property type="term" value="P:DNA repair"/>
    <property type="evidence" value="ECO:0007669"/>
    <property type="project" value="UniProtKB-KW"/>
</dbReference>
<proteinExistence type="predicted"/>
<sequence length="1377" mass="158117">MFTITQSNDTQILLDHLIHYYQQTQAQRQGEALGISVFSPFIVIVPSMVLGDWLNRSIAERLGISTLFMTQFWGQYQWQLIQQVLRIDANHHPADALQVPEVAVLSGSVMRWRIFGFIKTLSSEQIIKIMQDDHHPLYDFLMTIYDTQHQSIPEHRLWRICEEVSSVFVRYLTHRPEWLHAWTHDLPLPESIDEMIDTKDRFANDYSDSDPTPKWLIQQYHDLEKLLRYLWRQLFSEVYAYRETLEVRFWAVLDGLRGESVAAEAYKSLPNHLYLFTIQQIPLLELQFLKRLSVHLNVHLLHFNPSKMFWADIVDKNWLATQRIINPNLVYLKDYGHVLLSRLGKESRENFAMLADMSGGDYYYEKEGVNRRFYETYRTPKDWQVDWQDDFVSPAQESKSLLNQLKSDILMLEDGEATKQWWQQELVSAFKDSAFWEQKVKTKSQLMLPLGLDKNDQSLRLPSLSIHACHSLKRQLEVARMIIARYLNEPNSDGSCRKLSDIVVYLPEAQAAEDLIRLIFNDDVGMDGLKLPAKITGTASREVDSLMAAISGFYRLLGAKNARFYRDDVYEWLMTPALHESLGLDFESVNRACQLLDAAGFHRGFDAAHLAMTLNEADLDYRYSFSYALDRIVAGFLTPCDSPSPSSLMHPFKWRDESFQEASLPLEGVTLADQPIVEALCLIHAGLREFRDEYQRLAPVIDWLHHIEHRVINRYFTKYRETSQMHVIFKVMNGIAASIRANHHYHHHTKNSTQGTQNIELTLEFVLESMASLLSSQAVSAEPAGTITFARFGALRNVPFGLTLMLDMNLSAFPRQDRQARLDLMKAGLKRRGDRFLEDDDNGSFLDAILCSRDACAIFYTNVADDGTQLLPASPVSELIEFFKSNVDWAVDLQADHTNQADQIHAKLATIAPKLVQQLLIYEHAANAFDASVFYETKEMVCDEDDLADFLTQKILHAKQSQTYYLPPSPMMVKLRHLLDQDFNQSPIISLPDATIYQMLAEALQNNLQGDSGQLEEVLTIFGIQLPNSMPLNQIYHTLKNPATAYLKHKLPLLYDAEDGFLEEPLSLDGLGQYQLKETLIDAMAQGVFDGMPMDEFDYHKLIDTIYMNDDKASEFAHIVRIYYDSLLPAGANRLTSLDNLVGQLAKLTDDFAQNLTDLQVKKQQLQYSSMISPTKEQYIAVELNHIPLDIVAKLPISCDQWLRVLPNTVRAGHFLRFYLHHLAWQVSRQTDQKDIEQNLGSSLWQFGQASNDLKDFHLNDVSLLKLKPIHKETAKRQLQNFMVMGLLAKQMPLVLPLMTSLNIVALNTKNELEFGESQFNDWLSGQYEDHYQGQSWQKILDGLQPLPEIKKGKELAQVLYAGLLDALIIDPTSQTV</sequence>
<evidence type="ECO:0000256" key="6">
    <source>
        <dbReference type="ARBA" id="ARBA00022839"/>
    </source>
</evidence>
<evidence type="ECO:0000256" key="3">
    <source>
        <dbReference type="ARBA" id="ARBA00022763"/>
    </source>
</evidence>
<evidence type="ECO:0000256" key="7">
    <source>
        <dbReference type="ARBA" id="ARBA00022840"/>
    </source>
</evidence>
<evidence type="ECO:0000256" key="2">
    <source>
        <dbReference type="ARBA" id="ARBA00022741"/>
    </source>
</evidence>
<dbReference type="GO" id="GO:0004386">
    <property type="term" value="F:helicase activity"/>
    <property type="evidence" value="ECO:0007669"/>
    <property type="project" value="UniProtKB-KW"/>
</dbReference>
<dbReference type="InterPro" id="IPR011335">
    <property type="entry name" value="Restrct_endonuc-II-like"/>
</dbReference>
<dbReference type="RefSeq" id="WP_049158094.1">
    <property type="nucleotide sequence ID" value="NZ_CP034662.1"/>
</dbReference>
<dbReference type="Pfam" id="PF17946">
    <property type="entry name" value="RecC_C"/>
    <property type="match status" value="1"/>
</dbReference>
<dbReference type="SUPFAM" id="SSF52540">
    <property type="entry name" value="P-loop containing nucleoside triphosphate hydrolases"/>
    <property type="match status" value="2"/>
</dbReference>
<keyword evidence="8" id="KW-0238">DNA-binding</keyword>
<evidence type="ECO:0000256" key="9">
    <source>
        <dbReference type="ARBA" id="ARBA00023204"/>
    </source>
</evidence>
<evidence type="ECO:0000256" key="1">
    <source>
        <dbReference type="ARBA" id="ARBA00022722"/>
    </source>
</evidence>
<dbReference type="SUPFAM" id="SSF52980">
    <property type="entry name" value="Restriction endonuclease-like"/>
    <property type="match status" value="1"/>
</dbReference>
<keyword evidence="9" id="KW-0234">DNA repair</keyword>
<accession>A0A3A9M370</accession>
<keyword evidence="7" id="KW-0067">ATP-binding</keyword>
<dbReference type="PANTHER" id="PTHR30591">
    <property type="entry name" value="RECBCD ENZYME SUBUNIT RECC"/>
    <property type="match status" value="1"/>
</dbReference>
<dbReference type="Proteomes" id="UP000280228">
    <property type="component" value="Chromosome"/>
</dbReference>